<accession>A0ABY7E7A0</accession>
<dbReference type="InterPro" id="IPR013162">
    <property type="entry name" value="CD80_C2-set"/>
</dbReference>
<dbReference type="InterPro" id="IPR013783">
    <property type="entry name" value="Ig-like_fold"/>
</dbReference>
<dbReference type="Proteomes" id="UP001164746">
    <property type="component" value="Chromosome 5"/>
</dbReference>
<feature type="domain" description="Ig-like" evidence="2">
    <location>
        <begin position="1"/>
        <end position="109"/>
    </location>
</feature>
<keyword evidence="1" id="KW-1015">Disulfide bond</keyword>
<evidence type="ECO:0000256" key="1">
    <source>
        <dbReference type="ARBA" id="ARBA00023157"/>
    </source>
</evidence>
<dbReference type="PROSITE" id="PS50835">
    <property type="entry name" value="IG_LIKE"/>
    <property type="match status" value="2"/>
</dbReference>
<reference evidence="3" key="1">
    <citation type="submission" date="2022-11" db="EMBL/GenBank/DDBJ databases">
        <title>Centuries of genome instability and evolution in soft-shell clam transmissible cancer (bioRxiv).</title>
        <authorList>
            <person name="Hart S.F.M."/>
            <person name="Yonemitsu M.A."/>
            <person name="Giersch R.M."/>
            <person name="Beal B.F."/>
            <person name="Arriagada G."/>
            <person name="Davis B.W."/>
            <person name="Ostrander E.A."/>
            <person name="Goff S.P."/>
            <person name="Metzger M.J."/>
        </authorList>
    </citation>
    <scope>NUCLEOTIDE SEQUENCE</scope>
    <source>
        <strain evidence="3">MELC-2E11</strain>
        <tissue evidence="3">Siphon/mantle</tissue>
    </source>
</reference>
<dbReference type="PANTHER" id="PTHR45889:SF8">
    <property type="entry name" value="IG-LIKE DOMAIN-CONTAINING PROTEIN"/>
    <property type="match status" value="1"/>
</dbReference>
<evidence type="ECO:0000313" key="3">
    <source>
        <dbReference type="EMBL" id="WAR05863.1"/>
    </source>
</evidence>
<sequence>PISTVVLTSPIAANATVNAGSSKNFTCHTSGGLPQPTVEWYKTSSSSCTRNGLKIINSTSSSPSESNGLIQVESSLLFTASSLDNNLWICCAANPPPNPPVIDDFNTITDYQMIENSTERLTCRSTGGNPLASLAWSCYSGTESNLNINNGSVSRSVQFTARRNQDNTCTCTATHEAGPLQQATLGINIMCRSPFNTGIQSERYTSGRRD</sequence>
<proteinExistence type="predicted"/>
<evidence type="ECO:0000313" key="4">
    <source>
        <dbReference type="Proteomes" id="UP001164746"/>
    </source>
</evidence>
<keyword evidence="4" id="KW-1185">Reference proteome</keyword>
<dbReference type="Pfam" id="PF08205">
    <property type="entry name" value="C2-set_2"/>
    <property type="match status" value="1"/>
</dbReference>
<organism evidence="3 4">
    <name type="scientific">Mya arenaria</name>
    <name type="common">Soft-shell clam</name>
    <dbReference type="NCBI Taxonomy" id="6604"/>
    <lineage>
        <taxon>Eukaryota</taxon>
        <taxon>Metazoa</taxon>
        <taxon>Spiralia</taxon>
        <taxon>Lophotrochozoa</taxon>
        <taxon>Mollusca</taxon>
        <taxon>Bivalvia</taxon>
        <taxon>Autobranchia</taxon>
        <taxon>Heteroconchia</taxon>
        <taxon>Euheterodonta</taxon>
        <taxon>Imparidentia</taxon>
        <taxon>Neoheterodontei</taxon>
        <taxon>Myida</taxon>
        <taxon>Myoidea</taxon>
        <taxon>Myidae</taxon>
        <taxon>Mya</taxon>
    </lineage>
</organism>
<gene>
    <name evidence="3" type="ORF">MAR_021232</name>
</gene>
<dbReference type="Gene3D" id="2.60.40.10">
    <property type="entry name" value="Immunoglobulins"/>
    <property type="match status" value="2"/>
</dbReference>
<feature type="non-terminal residue" evidence="3">
    <location>
        <position position="210"/>
    </location>
</feature>
<name>A0ABY7E7A0_MYAAR</name>
<evidence type="ECO:0000259" key="2">
    <source>
        <dbReference type="PROSITE" id="PS50835"/>
    </source>
</evidence>
<dbReference type="InterPro" id="IPR007110">
    <property type="entry name" value="Ig-like_dom"/>
</dbReference>
<dbReference type="SUPFAM" id="SSF48726">
    <property type="entry name" value="Immunoglobulin"/>
    <property type="match status" value="2"/>
</dbReference>
<protein>
    <recommendedName>
        <fullName evidence="2">Ig-like domain-containing protein</fullName>
    </recommendedName>
</protein>
<dbReference type="InterPro" id="IPR036179">
    <property type="entry name" value="Ig-like_dom_sf"/>
</dbReference>
<dbReference type="PANTHER" id="PTHR45889">
    <property type="entry name" value="IG-LIKE DOMAIN-CONTAINING PROTEIN"/>
    <property type="match status" value="1"/>
</dbReference>
<dbReference type="EMBL" id="CP111016">
    <property type="protein sequence ID" value="WAR05863.1"/>
    <property type="molecule type" value="Genomic_DNA"/>
</dbReference>
<feature type="domain" description="Ig-like" evidence="2">
    <location>
        <begin position="115"/>
        <end position="186"/>
    </location>
</feature>